<dbReference type="SUPFAM" id="SSF50998">
    <property type="entry name" value="Quinoprotein alcohol dehydrogenase-like"/>
    <property type="match status" value="1"/>
</dbReference>
<dbReference type="InterPro" id="IPR002372">
    <property type="entry name" value="PQQ_rpt_dom"/>
</dbReference>
<dbReference type="PANTHER" id="PTHR34512">
    <property type="entry name" value="CELL SURFACE PROTEIN"/>
    <property type="match status" value="1"/>
</dbReference>
<gene>
    <name evidence="2" type="ORF">GGE06_002602</name>
</gene>
<dbReference type="Gene3D" id="2.130.10.10">
    <property type="entry name" value="YVTN repeat-like/Quinoprotein amine dehydrogenase"/>
    <property type="match status" value="2"/>
</dbReference>
<dbReference type="EMBL" id="JACHJY010000003">
    <property type="protein sequence ID" value="MBB4981692.1"/>
    <property type="molecule type" value="Genomic_DNA"/>
</dbReference>
<sequence>MTYNSRSLDRAVDVPVSATPAVVPGAGVVVASDDGYVRFHNTDLSKVYWQRRLNSAVYASLVVDPDRRRILVAATSGLITCFDLRGTLVWATDIGRQVFATPAPMPAARILFVAAFGGRVFGLDLATGRILFERAVPQPWHTAHGGSAAHRDPYASPAVTAGGNAVVCCAEHVLCFAPDGTELWRRELGHSLKASPVALDTTGQVAVATVNGRVHFLDADTGGSRSCIDLSGKIVASPAVSGPVLAVGTQDGITTGIDIRNTKALWTSRLGAPRSYTSFSVLPSGDFIATFERGNVVCLRRDDGRFLWESSQVLGIPNHEPEMDITPAVGPDGHMYGASYTGALYHFLFRPRTEEDR</sequence>
<name>A0A7W7XB65_9ACTN</name>
<reference evidence="2 3" key="1">
    <citation type="submission" date="2020-08" db="EMBL/GenBank/DDBJ databases">
        <title>Genomic Encyclopedia of Type Strains, Phase III (KMG-III): the genomes of soil and plant-associated and newly described type strains.</title>
        <authorList>
            <person name="Whitman W."/>
        </authorList>
    </citation>
    <scope>NUCLEOTIDE SEQUENCE [LARGE SCALE GENOMIC DNA]</scope>
    <source>
        <strain evidence="2 3">SFB5A</strain>
    </source>
</reference>
<keyword evidence="3" id="KW-1185">Reference proteome</keyword>
<feature type="domain" description="Pyrrolo-quinoline quinone repeat" evidence="1">
    <location>
        <begin position="15"/>
        <end position="170"/>
    </location>
</feature>
<dbReference type="InterPro" id="IPR011047">
    <property type="entry name" value="Quinoprotein_ADH-like_sf"/>
</dbReference>
<dbReference type="Proteomes" id="UP000582643">
    <property type="component" value="Unassembled WGS sequence"/>
</dbReference>
<dbReference type="SMART" id="SM00564">
    <property type="entry name" value="PQQ"/>
    <property type="match status" value="6"/>
</dbReference>
<evidence type="ECO:0000313" key="2">
    <source>
        <dbReference type="EMBL" id="MBB4981692.1"/>
    </source>
</evidence>
<accession>A0A7W7XB65</accession>
<dbReference type="RefSeq" id="WP_181924717.1">
    <property type="nucleotide sequence ID" value="NZ_JACHJY010000003.1"/>
</dbReference>
<evidence type="ECO:0000259" key="1">
    <source>
        <dbReference type="Pfam" id="PF13360"/>
    </source>
</evidence>
<dbReference type="AlphaFoldDB" id="A0A7W7XB65"/>
<feature type="domain" description="Pyrrolo-quinoline quinone repeat" evidence="1">
    <location>
        <begin position="172"/>
        <end position="311"/>
    </location>
</feature>
<dbReference type="InterPro" id="IPR015943">
    <property type="entry name" value="WD40/YVTN_repeat-like_dom_sf"/>
</dbReference>
<dbReference type="Pfam" id="PF13360">
    <property type="entry name" value="PQQ_2"/>
    <property type="match status" value="2"/>
</dbReference>
<proteinExistence type="predicted"/>
<organism evidence="2 3">
    <name type="scientific">Streptomyces nymphaeiformis</name>
    <dbReference type="NCBI Taxonomy" id="2663842"/>
    <lineage>
        <taxon>Bacteria</taxon>
        <taxon>Bacillati</taxon>
        <taxon>Actinomycetota</taxon>
        <taxon>Actinomycetes</taxon>
        <taxon>Kitasatosporales</taxon>
        <taxon>Streptomycetaceae</taxon>
        <taxon>Streptomyces</taxon>
    </lineage>
</organism>
<comment type="caution">
    <text evidence="2">The sequence shown here is derived from an EMBL/GenBank/DDBJ whole genome shotgun (WGS) entry which is preliminary data.</text>
</comment>
<evidence type="ECO:0000313" key="3">
    <source>
        <dbReference type="Proteomes" id="UP000582643"/>
    </source>
</evidence>
<dbReference type="InterPro" id="IPR018391">
    <property type="entry name" value="PQQ_b-propeller_rpt"/>
</dbReference>
<dbReference type="PANTHER" id="PTHR34512:SF30">
    <property type="entry name" value="OUTER MEMBRANE PROTEIN ASSEMBLY FACTOR BAMB"/>
    <property type="match status" value="1"/>
</dbReference>
<protein>
    <submittedName>
        <fullName evidence="2">Outer membrane protein assembly factor BamB</fullName>
    </submittedName>
</protein>